<dbReference type="Proteomes" id="UP000821866">
    <property type="component" value="Chromosome 8"/>
</dbReference>
<reference evidence="3" key="2">
    <citation type="submission" date="2021-09" db="EMBL/GenBank/DDBJ databases">
        <authorList>
            <person name="Jia N."/>
            <person name="Wang J."/>
            <person name="Shi W."/>
            <person name="Du L."/>
            <person name="Sun Y."/>
            <person name="Zhan W."/>
            <person name="Jiang J."/>
            <person name="Wang Q."/>
            <person name="Zhang B."/>
            <person name="Ji P."/>
            <person name="Sakyi L.B."/>
            <person name="Cui X."/>
            <person name="Yuan T."/>
            <person name="Jiang B."/>
            <person name="Yang W."/>
            <person name="Lam T.T.-Y."/>
            <person name="Chang Q."/>
            <person name="Ding S."/>
            <person name="Wang X."/>
            <person name="Zhu J."/>
            <person name="Ruan X."/>
            <person name="Zhao L."/>
            <person name="Wei J."/>
            <person name="Que T."/>
            <person name="Du C."/>
            <person name="Cheng J."/>
            <person name="Dai P."/>
            <person name="Han X."/>
            <person name="Huang E."/>
            <person name="Gao Y."/>
            <person name="Liu J."/>
            <person name="Shao H."/>
            <person name="Ye R."/>
            <person name="Li L."/>
            <person name="Wei W."/>
            <person name="Wang X."/>
            <person name="Wang C."/>
            <person name="Huo Q."/>
            <person name="Li W."/>
            <person name="Guo W."/>
            <person name="Chen H."/>
            <person name="Chen S."/>
            <person name="Zhou L."/>
            <person name="Zhou L."/>
            <person name="Ni X."/>
            <person name="Tian J."/>
            <person name="Zhou Y."/>
            <person name="Sheng Y."/>
            <person name="Liu T."/>
            <person name="Pan Y."/>
            <person name="Xia L."/>
            <person name="Li J."/>
            <person name="Zhao F."/>
            <person name="Cao W."/>
        </authorList>
    </citation>
    <scope>NUCLEOTIDE SEQUENCE</scope>
    <source>
        <strain evidence="3">Rmic-2018</strain>
        <tissue evidence="3">Larvae</tissue>
    </source>
</reference>
<name>A0A9J6D939_RHIMP</name>
<dbReference type="AlphaFoldDB" id="A0A9J6D939"/>
<dbReference type="EMBL" id="JABSTU010000010">
    <property type="protein sequence ID" value="KAH8018709.1"/>
    <property type="molecule type" value="Genomic_DNA"/>
</dbReference>
<comment type="caution">
    <text evidence="3">The sequence shown here is derived from an EMBL/GenBank/DDBJ whole genome shotgun (WGS) entry which is preliminary data.</text>
</comment>
<feature type="region of interest" description="Disordered" evidence="2">
    <location>
        <begin position="1"/>
        <end position="49"/>
    </location>
</feature>
<evidence type="ECO:0000313" key="4">
    <source>
        <dbReference type="Proteomes" id="UP000821866"/>
    </source>
</evidence>
<evidence type="ECO:0000256" key="2">
    <source>
        <dbReference type="SAM" id="MobiDB-lite"/>
    </source>
</evidence>
<protein>
    <submittedName>
        <fullName evidence="3">Uncharacterized protein</fullName>
    </submittedName>
</protein>
<organism evidence="3 4">
    <name type="scientific">Rhipicephalus microplus</name>
    <name type="common">Cattle tick</name>
    <name type="synonym">Boophilus microplus</name>
    <dbReference type="NCBI Taxonomy" id="6941"/>
    <lineage>
        <taxon>Eukaryota</taxon>
        <taxon>Metazoa</taxon>
        <taxon>Ecdysozoa</taxon>
        <taxon>Arthropoda</taxon>
        <taxon>Chelicerata</taxon>
        <taxon>Arachnida</taxon>
        <taxon>Acari</taxon>
        <taxon>Parasitiformes</taxon>
        <taxon>Ixodida</taxon>
        <taxon>Ixodoidea</taxon>
        <taxon>Ixodidae</taxon>
        <taxon>Rhipicephalinae</taxon>
        <taxon>Rhipicephalus</taxon>
        <taxon>Boophilus</taxon>
    </lineage>
</organism>
<keyword evidence="1" id="KW-0175">Coiled coil</keyword>
<evidence type="ECO:0000313" key="3">
    <source>
        <dbReference type="EMBL" id="KAH8018709.1"/>
    </source>
</evidence>
<keyword evidence="4" id="KW-1185">Reference proteome</keyword>
<feature type="coiled-coil region" evidence="1">
    <location>
        <begin position="102"/>
        <end position="139"/>
    </location>
</feature>
<accession>A0A9J6D939</accession>
<evidence type="ECO:0000256" key="1">
    <source>
        <dbReference type="SAM" id="Coils"/>
    </source>
</evidence>
<feature type="compositionally biased region" description="Polar residues" evidence="2">
    <location>
        <begin position="1"/>
        <end position="10"/>
    </location>
</feature>
<gene>
    <name evidence="3" type="ORF">HPB51_010541</name>
</gene>
<sequence length="205" mass="22115">MQASLCTESATLEYPPPANCLSLQQPSEAAKTPKNAIAHGPAPLPQRPLPPAKTTTVFSFLAVAALKPATQPTHSAQSSPAAPPALPSPQVAVLQQENASLLQQLASKISLLEEQTAEIKSLQAQLSTLEQKLGQSLTAYLLFPRSHSPHRTWTLNWSTGSAAIVKGTRRHLSLHTFLRRSKQPSKRPKRISRSSYIAASTQFTS</sequence>
<proteinExistence type="predicted"/>
<reference evidence="3" key="1">
    <citation type="journal article" date="2020" name="Cell">
        <title>Large-Scale Comparative Analyses of Tick Genomes Elucidate Their Genetic Diversity and Vector Capacities.</title>
        <authorList>
            <consortium name="Tick Genome and Microbiome Consortium (TIGMIC)"/>
            <person name="Jia N."/>
            <person name="Wang J."/>
            <person name="Shi W."/>
            <person name="Du L."/>
            <person name="Sun Y."/>
            <person name="Zhan W."/>
            <person name="Jiang J.F."/>
            <person name="Wang Q."/>
            <person name="Zhang B."/>
            <person name="Ji P."/>
            <person name="Bell-Sakyi L."/>
            <person name="Cui X.M."/>
            <person name="Yuan T.T."/>
            <person name="Jiang B.G."/>
            <person name="Yang W.F."/>
            <person name="Lam T.T."/>
            <person name="Chang Q.C."/>
            <person name="Ding S.J."/>
            <person name="Wang X.J."/>
            <person name="Zhu J.G."/>
            <person name="Ruan X.D."/>
            <person name="Zhao L."/>
            <person name="Wei J.T."/>
            <person name="Ye R.Z."/>
            <person name="Que T.C."/>
            <person name="Du C.H."/>
            <person name="Zhou Y.H."/>
            <person name="Cheng J.X."/>
            <person name="Dai P.F."/>
            <person name="Guo W.B."/>
            <person name="Han X.H."/>
            <person name="Huang E.J."/>
            <person name="Li L.F."/>
            <person name="Wei W."/>
            <person name="Gao Y.C."/>
            <person name="Liu J.Z."/>
            <person name="Shao H.Z."/>
            <person name="Wang X."/>
            <person name="Wang C.C."/>
            <person name="Yang T.C."/>
            <person name="Huo Q.B."/>
            <person name="Li W."/>
            <person name="Chen H.Y."/>
            <person name="Chen S.E."/>
            <person name="Zhou L.G."/>
            <person name="Ni X.B."/>
            <person name="Tian J.H."/>
            <person name="Sheng Y."/>
            <person name="Liu T."/>
            <person name="Pan Y.S."/>
            <person name="Xia L.Y."/>
            <person name="Li J."/>
            <person name="Zhao F."/>
            <person name="Cao W.C."/>
        </authorList>
    </citation>
    <scope>NUCLEOTIDE SEQUENCE</scope>
    <source>
        <strain evidence="3">Rmic-2018</strain>
    </source>
</reference>